<dbReference type="InterPro" id="IPR006440">
    <property type="entry name" value="Doc"/>
</dbReference>
<accession>A0A1F7JGI6</accession>
<organism evidence="2 3">
    <name type="scientific">Candidatus Roizmanbacteria bacterium RIFCSPLOWO2_02_FULL_36_11</name>
    <dbReference type="NCBI Taxonomy" id="1802071"/>
    <lineage>
        <taxon>Bacteria</taxon>
        <taxon>Candidatus Roizmaniibacteriota</taxon>
    </lineage>
</organism>
<comment type="caution">
    <text evidence="2">The sequence shown here is derived from an EMBL/GenBank/DDBJ whole genome shotgun (WGS) entry which is preliminary data.</text>
</comment>
<dbReference type="SUPFAM" id="SSF140931">
    <property type="entry name" value="Fic-like"/>
    <property type="match status" value="1"/>
</dbReference>
<dbReference type="NCBIfam" id="TIGR01550">
    <property type="entry name" value="DOC_P1"/>
    <property type="match status" value="1"/>
</dbReference>
<evidence type="ECO:0000313" key="2">
    <source>
        <dbReference type="EMBL" id="OGK54724.1"/>
    </source>
</evidence>
<protein>
    <recommendedName>
        <fullName evidence="1">Fido domain-containing protein</fullName>
    </recommendedName>
</protein>
<gene>
    <name evidence="2" type="ORF">A3H78_05530</name>
</gene>
<proteinExistence type="predicted"/>
<dbReference type="InterPro" id="IPR036597">
    <property type="entry name" value="Fido-like_dom_sf"/>
</dbReference>
<reference evidence="2 3" key="1">
    <citation type="journal article" date="2016" name="Nat. Commun.">
        <title>Thousands of microbial genomes shed light on interconnected biogeochemical processes in an aquifer system.</title>
        <authorList>
            <person name="Anantharaman K."/>
            <person name="Brown C.T."/>
            <person name="Hug L.A."/>
            <person name="Sharon I."/>
            <person name="Castelle C.J."/>
            <person name="Probst A.J."/>
            <person name="Thomas B.C."/>
            <person name="Singh A."/>
            <person name="Wilkins M.J."/>
            <person name="Karaoz U."/>
            <person name="Brodie E.L."/>
            <person name="Williams K.H."/>
            <person name="Hubbard S.S."/>
            <person name="Banfield J.F."/>
        </authorList>
    </citation>
    <scope>NUCLEOTIDE SEQUENCE [LARGE SCALE GENOMIC DNA]</scope>
</reference>
<evidence type="ECO:0000259" key="1">
    <source>
        <dbReference type="PROSITE" id="PS51459"/>
    </source>
</evidence>
<name>A0A1F7JGI6_9BACT</name>
<dbReference type="EMBL" id="MGAV01000013">
    <property type="protein sequence ID" value="OGK54724.1"/>
    <property type="molecule type" value="Genomic_DNA"/>
</dbReference>
<dbReference type="Pfam" id="PF02661">
    <property type="entry name" value="Fic"/>
    <property type="match status" value="1"/>
</dbReference>
<dbReference type="InterPro" id="IPR053737">
    <property type="entry name" value="Type_II_TA_Toxin"/>
</dbReference>
<dbReference type="InterPro" id="IPR003812">
    <property type="entry name" value="Fido"/>
</dbReference>
<dbReference type="Gene3D" id="1.20.120.1870">
    <property type="entry name" value="Fic/DOC protein, Fido domain"/>
    <property type="match status" value="1"/>
</dbReference>
<dbReference type="GO" id="GO:0016301">
    <property type="term" value="F:kinase activity"/>
    <property type="evidence" value="ECO:0007669"/>
    <property type="project" value="InterPro"/>
</dbReference>
<evidence type="ECO:0000313" key="3">
    <source>
        <dbReference type="Proteomes" id="UP000177418"/>
    </source>
</evidence>
<sequence length="165" mass="19808">MFNITLLTLTDFEIICSELKDFFKKNKDPLPNFQESYFDKLESVIATPRRTFNKKDLYPGLFEKASCYLYFINKLHPFSNANKRISIVATGVFLMYNRHEFTSDENLMYEFAKKITLSQKDQKTEFNEVVAFIRKHTKKITLFKKQPFIFEILKFLQRVRVPKYR</sequence>
<dbReference type="PROSITE" id="PS51459">
    <property type="entry name" value="FIDO"/>
    <property type="match status" value="1"/>
</dbReference>
<feature type="domain" description="Fido" evidence="1">
    <location>
        <begin position="10"/>
        <end position="135"/>
    </location>
</feature>
<dbReference type="Proteomes" id="UP000177418">
    <property type="component" value="Unassembled WGS sequence"/>
</dbReference>
<dbReference type="AlphaFoldDB" id="A0A1F7JGI6"/>